<dbReference type="RefSeq" id="WP_167476830.1">
    <property type="nucleotide sequence ID" value="NZ_CP046172.1"/>
</dbReference>
<dbReference type="AlphaFoldDB" id="A0A6G9YN01"/>
<sequence length="161" mass="17114">MSRIASAVEAGAWWVVCVLIWLATVTVFTVQELLAACVFGVPCALVAQRARLAVRGSWRPPPELPRLLPALVAAVAADSAGALRLAVRTGREFGERTEIPLAETDSGARRSGREAAATMLFSATPGTIVVDSVEDGKKLVAHAFPLPETRLARSLRRAEAD</sequence>
<dbReference type="Pfam" id="PF01899">
    <property type="entry name" value="MNHE"/>
    <property type="match status" value="1"/>
</dbReference>
<evidence type="ECO:0000256" key="1">
    <source>
        <dbReference type="SAM" id="Phobius"/>
    </source>
</evidence>
<feature type="transmembrane region" description="Helical" evidence="1">
    <location>
        <begin position="12"/>
        <end position="30"/>
    </location>
</feature>
<keyword evidence="1" id="KW-1133">Transmembrane helix</keyword>
<dbReference type="GO" id="GO:0008324">
    <property type="term" value="F:monoatomic cation transmembrane transporter activity"/>
    <property type="evidence" value="ECO:0007669"/>
    <property type="project" value="InterPro"/>
</dbReference>
<protein>
    <submittedName>
        <fullName evidence="2">Uncharacterized protein</fullName>
    </submittedName>
</protein>
<dbReference type="InterPro" id="IPR002758">
    <property type="entry name" value="Cation_antiport_E"/>
</dbReference>
<evidence type="ECO:0000313" key="3">
    <source>
        <dbReference type="Proteomes" id="UP000503540"/>
    </source>
</evidence>
<evidence type="ECO:0000313" key="2">
    <source>
        <dbReference type="EMBL" id="QIS14416.1"/>
    </source>
</evidence>
<name>A0A6G9YN01_9NOCA</name>
<dbReference type="GO" id="GO:0016020">
    <property type="term" value="C:membrane"/>
    <property type="evidence" value="ECO:0007669"/>
    <property type="project" value="InterPro"/>
</dbReference>
<dbReference type="KEGG" id="nah:F5544_32895"/>
<dbReference type="EMBL" id="CP046172">
    <property type="protein sequence ID" value="QIS14416.1"/>
    <property type="molecule type" value="Genomic_DNA"/>
</dbReference>
<proteinExistence type="predicted"/>
<organism evidence="2 3">
    <name type="scientific">Nocardia arthritidis</name>
    <dbReference type="NCBI Taxonomy" id="228602"/>
    <lineage>
        <taxon>Bacteria</taxon>
        <taxon>Bacillati</taxon>
        <taxon>Actinomycetota</taxon>
        <taxon>Actinomycetes</taxon>
        <taxon>Mycobacteriales</taxon>
        <taxon>Nocardiaceae</taxon>
        <taxon>Nocardia</taxon>
    </lineage>
</organism>
<reference evidence="2 3" key="1">
    <citation type="journal article" date="2019" name="ACS Chem. Biol.">
        <title>Identification and Mobilization of a Cryptic Antibiotic Biosynthesis Gene Locus from a Human-Pathogenic Nocardia Isolate.</title>
        <authorList>
            <person name="Herisse M."/>
            <person name="Ishida K."/>
            <person name="Porter J.L."/>
            <person name="Howden B."/>
            <person name="Hertweck C."/>
            <person name="Stinear T.P."/>
            <person name="Pidot S.J."/>
        </authorList>
    </citation>
    <scope>NUCLEOTIDE SEQUENCE [LARGE SCALE GENOMIC DNA]</scope>
    <source>
        <strain evidence="2 3">AUSMDU00012717</strain>
    </source>
</reference>
<dbReference type="Proteomes" id="UP000503540">
    <property type="component" value="Chromosome"/>
</dbReference>
<gene>
    <name evidence="2" type="ORF">F5544_32895</name>
</gene>
<keyword evidence="1" id="KW-0472">Membrane</keyword>
<keyword evidence="3" id="KW-1185">Reference proteome</keyword>
<accession>A0A6G9YN01</accession>
<keyword evidence="1" id="KW-0812">Transmembrane</keyword>